<organism evidence="2 3">
    <name type="scientific">Pristionchus pacificus</name>
    <name type="common">Parasitic nematode worm</name>
    <dbReference type="NCBI Taxonomy" id="54126"/>
    <lineage>
        <taxon>Eukaryota</taxon>
        <taxon>Metazoa</taxon>
        <taxon>Ecdysozoa</taxon>
        <taxon>Nematoda</taxon>
        <taxon>Chromadorea</taxon>
        <taxon>Rhabditida</taxon>
        <taxon>Rhabditina</taxon>
        <taxon>Diplogasteromorpha</taxon>
        <taxon>Diplogasteroidea</taxon>
        <taxon>Neodiplogasteridae</taxon>
        <taxon>Pristionchus</taxon>
    </lineage>
</organism>
<gene>
    <name evidence="2" type="primary">WBGene00271866</name>
</gene>
<dbReference type="EnsemblMetazoa" id="PPA33497.1">
    <property type="protein sequence ID" value="PPA33497.1"/>
    <property type="gene ID" value="WBGene00271866"/>
</dbReference>
<keyword evidence="3" id="KW-1185">Reference proteome</keyword>
<sequence length="255" mass="26693">MLTPRHCNGPDSQRHRRDGLDREGIGGLSELSSARTLLPSLDRSCGYGSHGSSAPTLAILPQGPTSIVVLRRAPNRKSCELPSHTDSPSIDRPRTSLRVRLAAIRHVVAAWTGWRATPRRLGSRRDCPPPLDHFIPLRARGLSVSLRLSPSLSVSPPSSSRKMASTLFYGLLLILAIAMLAAADEGDAASTGDAAGTSADGGSTGFFGKIKDAISSILSKIAGAPMGLFNTIKSILPFGKSQSADAAAADPAPSQ</sequence>
<protein>
    <submittedName>
        <fullName evidence="2">Uncharacterized protein</fullName>
    </submittedName>
</protein>
<evidence type="ECO:0000313" key="2">
    <source>
        <dbReference type="EnsemblMetazoa" id="PPA33497.1"/>
    </source>
</evidence>
<name>A0A2A6C8I2_PRIPA</name>
<reference evidence="2" key="2">
    <citation type="submission" date="2022-06" db="UniProtKB">
        <authorList>
            <consortium name="EnsemblMetazoa"/>
        </authorList>
    </citation>
    <scope>IDENTIFICATION</scope>
    <source>
        <strain evidence="2">PS312</strain>
    </source>
</reference>
<accession>A0A8R1YLX5</accession>
<proteinExistence type="predicted"/>
<feature type="region of interest" description="Disordered" evidence="1">
    <location>
        <begin position="1"/>
        <end position="24"/>
    </location>
</feature>
<evidence type="ECO:0000256" key="1">
    <source>
        <dbReference type="SAM" id="MobiDB-lite"/>
    </source>
</evidence>
<evidence type="ECO:0000313" key="3">
    <source>
        <dbReference type="Proteomes" id="UP000005239"/>
    </source>
</evidence>
<reference evidence="3" key="1">
    <citation type="journal article" date="2008" name="Nat. Genet.">
        <title>The Pristionchus pacificus genome provides a unique perspective on nematode lifestyle and parasitism.</title>
        <authorList>
            <person name="Dieterich C."/>
            <person name="Clifton S.W."/>
            <person name="Schuster L.N."/>
            <person name="Chinwalla A."/>
            <person name="Delehaunty K."/>
            <person name="Dinkelacker I."/>
            <person name="Fulton L."/>
            <person name="Fulton R."/>
            <person name="Godfrey J."/>
            <person name="Minx P."/>
            <person name="Mitreva M."/>
            <person name="Roeseler W."/>
            <person name="Tian H."/>
            <person name="Witte H."/>
            <person name="Yang S.P."/>
            <person name="Wilson R.K."/>
            <person name="Sommer R.J."/>
        </authorList>
    </citation>
    <scope>NUCLEOTIDE SEQUENCE [LARGE SCALE GENOMIC DNA]</scope>
    <source>
        <strain evidence="3">PS312</strain>
    </source>
</reference>
<dbReference type="Proteomes" id="UP000005239">
    <property type="component" value="Unassembled WGS sequence"/>
</dbReference>
<accession>A0A2A6C8I2</accession>
<dbReference type="AlphaFoldDB" id="A0A2A6C8I2"/>